<sequence length="556" mass="63083">MEFLLNSGNDDGNTILHLAAALKQMDEHNGGDWEEITVSKSGVYLVLRFPGRLKYFNMSESENLGRKLYEACVSGSVPALHSLIEKDELILNRVNLLTCFFSETPLHVAVLCGHLDFTKALLIRKPELVTKFDTRGCSPLHLASTEGHVEIVQELLRVDTNVCIARDQEGRIPLHLAAMKGQVEVIRELLWAKPKSIHEKLGKGETVLHLCVKYYRLEALETLFQYLQSCNNMEFLRNSEDDDGNTILHHAVGLKQMETIKYLLGKQIIKDHANVKNKNGYTALDVLEHCPTKKTMEIRELLVQAGVRRSIYGGPDPNPDDNCPTPQHQGRRKVLGEIRKWISWFWKRYFDIDHAWLKEVRGHLITAATLTATMAYQAILTPPGGVWHDSRKDNQSPPPSPYDDSEPSHNPGDAILDSYGEAYHVPRYVVINTLVLVASLSTIILALSGFPLHNKFLLWVLIFTMYTTISCLAIAYYMALRFIFPSLEHKIIDELRYLLFIWLGVMGVLVVMLHACHFLVWLRNKFGNLVTRCRTRGRGGGGANHITHEKSCCWQP</sequence>
<accession>A0ACB7XEK9</accession>
<protein>
    <submittedName>
        <fullName evidence="1">Uncharacterized protein</fullName>
    </submittedName>
</protein>
<keyword evidence="2" id="KW-1185">Reference proteome</keyword>
<comment type="caution">
    <text evidence="1">The sequence shown here is derived from an EMBL/GenBank/DDBJ whole genome shotgun (WGS) entry which is preliminary data.</text>
</comment>
<proteinExistence type="predicted"/>
<reference evidence="1 2" key="1">
    <citation type="journal article" date="2021" name="Hortic Res">
        <title>High-quality reference genome and annotation aids understanding of berry development for evergreen blueberry (Vaccinium darrowii).</title>
        <authorList>
            <person name="Yu J."/>
            <person name="Hulse-Kemp A.M."/>
            <person name="Babiker E."/>
            <person name="Staton M."/>
        </authorList>
    </citation>
    <scope>NUCLEOTIDE SEQUENCE [LARGE SCALE GENOMIC DNA]</scope>
    <source>
        <strain evidence="2">cv. NJ 8807/NJ 8810</strain>
        <tissue evidence="1">Young leaf</tissue>
    </source>
</reference>
<organism evidence="1 2">
    <name type="scientific">Vaccinium darrowii</name>
    <dbReference type="NCBI Taxonomy" id="229202"/>
    <lineage>
        <taxon>Eukaryota</taxon>
        <taxon>Viridiplantae</taxon>
        <taxon>Streptophyta</taxon>
        <taxon>Embryophyta</taxon>
        <taxon>Tracheophyta</taxon>
        <taxon>Spermatophyta</taxon>
        <taxon>Magnoliopsida</taxon>
        <taxon>eudicotyledons</taxon>
        <taxon>Gunneridae</taxon>
        <taxon>Pentapetalae</taxon>
        <taxon>asterids</taxon>
        <taxon>Ericales</taxon>
        <taxon>Ericaceae</taxon>
        <taxon>Vaccinioideae</taxon>
        <taxon>Vaccinieae</taxon>
        <taxon>Vaccinium</taxon>
    </lineage>
</organism>
<dbReference type="EMBL" id="CM037160">
    <property type="protein sequence ID" value="KAH7839166.1"/>
    <property type="molecule type" value="Genomic_DNA"/>
</dbReference>
<evidence type="ECO:0000313" key="2">
    <source>
        <dbReference type="Proteomes" id="UP000828048"/>
    </source>
</evidence>
<evidence type="ECO:0000313" key="1">
    <source>
        <dbReference type="EMBL" id="KAH7839166.1"/>
    </source>
</evidence>
<gene>
    <name evidence="1" type="ORF">Vadar_000637</name>
</gene>
<dbReference type="Proteomes" id="UP000828048">
    <property type="component" value="Chromosome 10"/>
</dbReference>
<name>A0ACB7XEK9_9ERIC</name>